<accession>A0ABU5IQH5</accession>
<dbReference type="InterPro" id="IPR014347">
    <property type="entry name" value="Tautomerase/MIF_sf"/>
</dbReference>
<evidence type="ECO:0000256" key="2">
    <source>
        <dbReference type="ARBA" id="ARBA00023235"/>
    </source>
</evidence>
<comment type="similarity">
    <text evidence="1">Belongs to the 4-oxalocrotonate tautomerase family.</text>
</comment>
<protein>
    <submittedName>
        <fullName evidence="4">Tautomerase family protein</fullName>
    </submittedName>
</protein>
<keyword evidence="5" id="KW-1185">Reference proteome</keyword>
<dbReference type="EMBL" id="JAXOJX010000099">
    <property type="protein sequence ID" value="MDZ5461156.1"/>
    <property type="molecule type" value="Genomic_DNA"/>
</dbReference>
<name>A0ABU5IQH5_9BURK</name>
<keyword evidence="2" id="KW-0413">Isomerase</keyword>
<evidence type="ECO:0000259" key="3">
    <source>
        <dbReference type="Pfam" id="PF01361"/>
    </source>
</evidence>
<feature type="domain" description="4-oxalocrotonate tautomerase-like" evidence="3">
    <location>
        <begin position="2"/>
        <end position="58"/>
    </location>
</feature>
<dbReference type="SUPFAM" id="SSF55331">
    <property type="entry name" value="Tautomerase/MIF"/>
    <property type="match status" value="1"/>
</dbReference>
<gene>
    <name evidence="4" type="ORF">SM757_31745</name>
</gene>
<feature type="domain" description="4-oxalocrotonate tautomerase-like" evidence="3">
    <location>
        <begin position="74"/>
        <end position="122"/>
    </location>
</feature>
<dbReference type="RefSeq" id="WP_322468405.1">
    <property type="nucleotide sequence ID" value="NZ_JAXOJX010000099.1"/>
</dbReference>
<organism evidence="4 5">
    <name type="scientific">Azohydromonas lata</name>
    <dbReference type="NCBI Taxonomy" id="45677"/>
    <lineage>
        <taxon>Bacteria</taxon>
        <taxon>Pseudomonadati</taxon>
        <taxon>Pseudomonadota</taxon>
        <taxon>Betaproteobacteria</taxon>
        <taxon>Burkholderiales</taxon>
        <taxon>Sphaerotilaceae</taxon>
        <taxon>Azohydromonas</taxon>
    </lineage>
</organism>
<evidence type="ECO:0000313" key="5">
    <source>
        <dbReference type="Proteomes" id="UP001293718"/>
    </source>
</evidence>
<comment type="caution">
    <text evidence="4">The sequence shown here is derived from an EMBL/GenBank/DDBJ whole genome shotgun (WGS) entry which is preliminary data.</text>
</comment>
<proteinExistence type="inferred from homology"/>
<dbReference type="Pfam" id="PF01361">
    <property type="entry name" value="Tautomerase"/>
    <property type="match status" value="2"/>
</dbReference>
<sequence length="151" mass="15467">MPLVRIHIAGSTPSPAQVAALQQRATALMAGVLGKRADLTVVAVEHHGAAQWSVGGAALAVGGRPLAQLDALITAGTNSEAEKSAFIRAAHALLADVLGPLASPVYVALRELPAGDWGYDGLTQAARRDALPVEPPYLPALHGMSNVKQAS</sequence>
<dbReference type="PANTHER" id="PTHR35530:SF1">
    <property type="entry name" value="2-HYDROXYMUCONATE TAUTOMERASE"/>
    <property type="match status" value="1"/>
</dbReference>
<dbReference type="Gene3D" id="3.30.429.10">
    <property type="entry name" value="Macrophage Migration Inhibitory Factor"/>
    <property type="match status" value="2"/>
</dbReference>
<evidence type="ECO:0000256" key="1">
    <source>
        <dbReference type="ARBA" id="ARBA00006723"/>
    </source>
</evidence>
<dbReference type="Proteomes" id="UP001293718">
    <property type="component" value="Unassembled WGS sequence"/>
</dbReference>
<dbReference type="InterPro" id="IPR004370">
    <property type="entry name" value="4-OT-like_dom"/>
</dbReference>
<dbReference type="PANTHER" id="PTHR35530">
    <property type="entry name" value="TAUTOMERASE-RELATED"/>
    <property type="match status" value="1"/>
</dbReference>
<reference evidence="4 5" key="1">
    <citation type="submission" date="2023-11" db="EMBL/GenBank/DDBJ databases">
        <title>Draft genome of Azohydromonas lata strain H1 (DSM1123), a polyhydroxyalkanoate producer.</title>
        <authorList>
            <person name="Traversa D."/>
            <person name="D'Addabbo P."/>
            <person name="Pazzani C."/>
            <person name="Manzari C."/>
            <person name="Chiara M."/>
            <person name="Scrascia M."/>
        </authorList>
    </citation>
    <scope>NUCLEOTIDE SEQUENCE [LARGE SCALE GENOMIC DNA]</scope>
    <source>
        <strain evidence="4 5">H1</strain>
    </source>
</reference>
<evidence type="ECO:0000313" key="4">
    <source>
        <dbReference type="EMBL" id="MDZ5461156.1"/>
    </source>
</evidence>